<evidence type="ECO:0000313" key="1">
    <source>
        <dbReference type="EMBL" id="SHI45280.1"/>
    </source>
</evidence>
<evidence type="ECO:0000313" key="2">
    <source>
        <dbReference type="Proteomes" id="UP000184529"/>
    </source>
</evidence>
<organism evidence="1 2">
    <name type="scientific">Desulfofundulus thermosubterraneus DSM 16057</name>
    <dbReference type="NCBI Taxonomy" id="1121432"/>
    <lineage>
        <taxon>Bacteria</taxon>
        <taxon>Bacillati</taxon>
        <taxon>Bacillota</taxon>
        <taxon>Clostridia</taxon>
        <taxon>Eubacteriales</taxon>
        <taxon>Peptococcaceae</taxon>
        <taxon>Desulfofundulus</taxon>
    </lineage>
</organism>
<dbReference type="PANTHER" id="PTHR10443:SF12">
    <property type="entry name" value="DIPEPTIDASE"/>
    <property type="match status" value="1"/>
</dbReference>
<dbReference type="CDD" id="cd01301">
    <property type="entry name" value="rDP_like"/>
    <property type="match status" value="1"/>
</dbReference>
<dbReference type="InterPro" id="IPR000180">
    <property type="entry name" value="Dipep_AS"/>
</dbReference>
<dbReference type="PANTHER" id="PTHR10443">
    <property type="entry name" value="MICROSOMAL DIPEPTIDASE"/>
    <property type="match status" value="1"/>
</dbReference>
<dbReference type="Proteomes" id="UP000184529">
    <property type="component" value="Unassembled WGS sequence"/>
</dbReference>
<protein>
    <submittedName>
        <fullName evidence="1">Membrane dipeptidase</fullName>
    </submittedName>
</protein>
<dbReference type="PROSITE" id="PS00869">
    <property type="entry name" value="RENAL_DIPEPTIDASE_1"/>
    <property type="match status" value="1"/>
</dbReference>
<dbReference type="STRING" id="1121432.SAMN02745219_00353"/>
<accession>A0A1M6B967</accession>
<keyword evidence="2" id="KW-1185">Reference proteome</keyword>
<gene>
    <name evidence="1" type="ORF">SAMN02745219_00353</name>
</gene>
<name>A0A1M6B967_9FIRM</name>
<dbReference type="Gene3D" id="3.20.20.140">
    <property type="entry name" value="Metal-dependent hydrolases"/>
    <property type="match status" value="1"/>
</dbReference>
<dbReference type="GO" id="GO:0006508">
    <property type="term" value="P:proteolysis"/>
    <property type="evidence" value="ECO:0007669"/>
    <property type="project" value="InterPro"/>
</dbReference>
<reference evidence="2" key="1">
    <citation type="submission" date="2016-11" db="EMBL/GenBank/DDBJ databases">
        <authorList>
            <person name="Varghese N."/>
            <person name="Submissions S."/>
        </authorList>
    </citation>
    <scope>NUCLEOTIDE SEQUENCE [LARGE SCALE GENOMIC DNA]</scope>
    <source>
        <strain evidence="2">DSM 16057</strain>
    </source>
</reference>
<dbReference type="Pfam" id="PF01244">
    <property type="entry name" value="Peptidase_M19"/>
    <property type="match status" value="1"/>
</dbReference>
<dbReference type="EMBL" id="FQZM01000004">
    <property type="protein sequence ID" value="SHI45280.1"/>
    <property type="molecule type" value="Genomic_DNA"/>
</dbReference>
<dbReference type="AlphaFoldDB" id="A0A1M6B967"/>
<dbReference type="SUPFAM" id="SSF51556">
    <property type="entry name" value="Metallo-dependent hydrolases"/>
    <property type="match status" value="1"/>
</dbReference>
<proteinExistence type="predicted"/>
<dbReference type="InterPro" id="IPR008257">
    <property type="entry name" value="Pept_M19"/>
</dbReference>
<dbReference type="PROSITE" id="PS51365">
    <property type="entry name" value="RENAL_DIPEPTIDASE_2"/>
    <property type="match status" value="1"/>
</dbReference>
<dbReference type="GO" id="GO:0070573">
    <property type="term" value="F:metallodipeptidase activity"/>
    <property type="evidence" value="ECO:0007669"/>
    <property type="project" value="InterPro"/>
</dbReference>
<dbReference type="InterPro" id="IPR032466">
    <property type="entry name" value="Metal_Hydrolase"/>
</dbReference>
<sequence length="340" mass="37292">MGVNKRVDWLSLHHHSLVVDAHCDVLTAMEIQNRHLSEEGKGGHVDLSRLRRGGVDVLFFAAFIAPAHRERAVARGMALIDRFYSELEANGEELMMITCFEDIAAARAAGKIGALLAIEGGEALGGSLEVLRMFYRLGVRSITLTWNGRNELADGVAEEETRGGLTRFGREVVREMNRLGMLVDVSHLSEAGFWDVLEVSSRPVIASHANTKHVCNHRRNLSDDQIRALAARGGVIGLCFCPEFVHPSEPSLDKLLDHLDHMVALGGVGCVGIGSDFDGIKNVTPGLEDVSHLPSLTRALWHRGYRAEEISAILGGNFLRVLHQVLPRQEQPPVVSNEVK</sequence>